<dbReference type="STRING" id="1314751.GCA_001591425_01843"/>
<dbReference type="Pfam" id="PF18681">
    <property type="entry name" value="DUF5634"/>
    <property type="match status" value="1"/>
</dbReference>
<protein>
    <recommendedName>
        <fullName evidence="2">GK1464-like domain-containing protein</fullName>
    </recommendedName>
</protein>
<accession>A0A223KLC6</accession>
<dbReference type="SUPFAM" id="SSF143579">
    <property type="entry name" value="GK1464-like"/>
    <property type="match status" value="1"/>
</dbReference>
<dbReference type="AlphaFoldDB" id="A0A223KLC6"/>
<feature type="domain" description="GK1464-like" evidence="2">
    <location>
        <begin position="3"/>
        <end position="100"/>
    </location>
</feature>
<organism evidence="3 4">
    <name type="scientific">Sutcliffiella cohnii</name>
    <dbReference type="NCBI Taxonomy" id="33932"/>
    <lineage>
        <taxon>Bacteria</taxon>
        <taxon>Bacillati</taxon>
        <taxon>Bacillota</taxon>
        <taxon>Bacilli</taxon>
        <taxon>Bacillales</taxon>
        <taxon>Bacillaceae</taxon>
        <taxon>Sutcliffiella</taxon>
    </lineage>
</organism>
<dbReference type="Gene3D" id="3.30.70.1480">
    <property type="entry name" value="GK1464-like"/>
    <property type="match status" value="1"/>
</dbReference>
<dbReference type="KEGG" id="bcoh:BC6307_02160"/>
<dbReference type="EMBL" id="CP018866">
    <property type="protein sequence ID" value="AST90167.1"/>
    <property type="molecule type" value="Genomic_DNA"/>
</dbReference>
<dbReference type="InterPro" id="IPR040915">
    <property type="entry name" value="GK1464-like_dom"/>
</dbReference>
<reference evidence="3 4" key="1">
    <citation type="submission" date="2016-12" db="EMBL/GenBank/DDBJ databases">
        <title>The whole genome sequencing and assembly of Bacillus cohnii DSM 6307T strain.</title>
        <authorList>
            <person name="Lee Y.-J."/>
            <person name="Yi H."/>
            <person name="Bahn Y.-S."/>
            <person name="Kim J.F."/>
            <person name="Lee D.-W."/>
        </authorList>
    </citation>
    <scope>NUCLEOTIDE SEQUENCE [LARGE SCALE GENOMIC DNA]</scope>
    <source>
        <strain evidence="3 4">DSM 6307</strain>
    </source>
</reference>
<keyword evidence="4" id="KW-1185">Reference proteome</keyword>
<dbReference type="Proteomes" id="UP000215224">
    <property type="component" value="Chromosome"/>
</dbReference>
<feature type="region of interest" description="Disordered" evidence="1">
    <location>
        <begin position="78"/>
        <end position="100"/>
    </location>
</feature>
<name>A0A223KLC6_9BACI</name>
<sequence length="100" mass="11743">MEYLSRNEILNELQTSLPEYIEKFDLDSIGIFEEHGEGDRYYLGYTVSKDEKTYHIHLPYTKSEEGSLTPLGNEWTVETDEPNNEDRRGFDSLESVFEQI</sequence>
<dbReference type="RefSeq" id="WP_066415026.1">
    <property type="nucleotide sequence ID" value="NZ_CP018866.1"/>
</dbReference>
<proteinExistence type="predicted"/>
<dbReference type="InterPro" id="IPR028990">
    <property type="entry name" value="GK1464-like"/>
</dbReference>
<evidence type="ECO:0000259" key="2">
    <source>
        <dbReference type="Pfam" id="PF18681"/>
    </source>
</evidence>
<evidence type="ECO:0000313" key="4">
    <source>
        <dbReference type="Proteomes" id="UP000215224"/>
    </source>
</evidence>
<gene>
    <name evidence="3" type="ORF">BC6307_02160</name>
</gene>
<evidence type="ECO:0000313" key="3">
    <source>
        <dbReference type="EMBL" id="AST90167.1"/>
    </source>
</evidence>
<evidence type="ECO:0000256" key="1">
    <source>
        <dbReference type="SAM" id="MobiDB-lite"/>
    </source>
</evidence>